<keyword evidence="13" id="KW-1185">Reference proteome</keyword>
<dbReference type="GO" id="GO:0045944">
    <property type="term" value="P:positive regulation of transcription by RNA polymerase II"/>
    <property type="evidence" value="ECO:0007669"/>
    <property type="project" value="TreeGrafter"/>
</dbReference>
<accession>A0AA88I8Y9</accession>
<dbReference type="InterPro" id="IPR024786">
    <property type="entry name" value="TORC"/>
</dbReference>
<dbReference type="GO" id="GO:0005634">
    <property type="term" value="C:nucleus"/>
    <property type="evidence" value="ECO:0007669"/>
    <property type="project" value="UniProtKB-SubCell"/>
</dbReference>
<evidence type="ECO:0000256" key="1">
    <source>
        <dbReference type="ARBA" id="ARBA00004123"/>
    </source>
</evidence>
<reference evidence="12" key="1">
    <citation type="submission" date="2023-07" db="EMBL/GenBank/DDBJ databases">
        <title>Chromosome-level genome assembly of Artemia franciscana.</title>
        <authorList>
            <person name="Jo E."/>
        </authorList>
    </citation>
    <scope>NUCLEOTIDE SEQUENCE</scope>
    <source>
        <tissue evidence="12">Whole body</tissue>
    </source>
</reference>
<keyword evidence="8" id="KW-0804">Transcription</keyword>
<feature type="compositionally biased region" description="Low complexity" evidence="10">
    <location>
        <begin position="261"/>
        <end position="275"/>
    </location>
</feature>
<gene>
    <name evidence="12" type="ORF">QYM36_001301</name>
</gene>
<keyword evidence="4" id="KW-0963">Cytoplasm</keyword>
<dbReference type="EMBL" id="JAVRJZ010000003">
    <property type="protein sequence ID" value="KAK2724763.1"/>
    <property type="molecule type" value="Genomic_DNA"/>
</dbReference>
<evidence type="ECO:0000256" key="7">
    <source>
        <dbReference type="ARBA" id="ARBA00023159"/>
    </source>
</evidence>
<evidence type="ECO:0000256" key="8">
    <source>
        <dbReference type="ARBA" id="ARBA00023163"/>
    </source>
</evidence>
<dbReference type="AlphaFoldDB" id="A0AA88I8Y9"/>
<comment type="similarity">
    <text evidence="3">Belongs to the TORC family.</text>
</comment>
<feature type="region of interest" description="Disordered" evidence="10">
    <location>
        <begin position="231"/>
        <end position="336"/>
    </location>
</feature>
<protein>
    <recommendedName>
        <fullName evidence="11">Transducer of regulated CREB activity N-terminal domain-containing protein</fullName>
    </recommendedName>
</protein>
<feature type="compositionally biased region" description="Low complexity" evidence="10">
    <location>
        <begin position="469"/>
        <end position="481"/>
    </location>
</feature>
<comment type="subcellular location">
    <subcellularLocation>
        <location evidence="2">Cytoplasm</location>
    </subcellularLocation>
    <subcellularLocation>
        <location evidence="1">Nucleus</location>
    </subcellularLocation>
</comment>
<feature type="compositionally biased region" description="Low complexity" evidence="10">
    <location>
        <begin position="438"/>
        <end position="463"/>
    </location>
</feature>
<proteinExistence type="inferred from homology"/>
<feature type="compositionally biased region" description="Polar residues" evidence="10">
    <location>
        <begin position="372"/>
        <end position="390"/>
    </location>
</feature>
<dbReference type="GO" id="GO:0008140">
    <property type="term" value="F:cAMP response element binding protein binding"/>
    <property type="evidence" value="ECO:0007669"/>
    <property type="project" value="InterPro"/>
</dbReference>
<feature type="region of interest" description="Disordered" evidence="10">
    <location>
        <begin position="351"/>
        <end position="390"/>
    </location>
</feature>
<evidence type="ECO:0000256" key="3">
    <source>
        <dbReference type="ARBA" id="ARBA00007167"/>
    </source>
</evidence>
<feature type="region of interest" description="Disordered" evidence="10">
    <location>
        <begin position="421"/>
        <end position="482"/>
    </location>
</feature>
<evidence type="ECO:0000259" key="11">
    <source>
        <dbReference type="Pfam" id="PF12884"/>
    </source>
</evidence>
<dbReference type="GO" id="GO:0005737">
    <property type="term" value="C:cytoplasm"/>
    <property type="evidence" value="ECO:0007669"/>
    <property type="project" value="UniProtKB-SubCell"/>
</dbReference>
<organism evidence="12 13">
    <name type="scientific">Artemia franciscana</name>
    <name type="common">Brine shrimp</name>
    <name type="synonym">Artemia sanfranciscana</name>
    <dbReference type="NCBI Taxonomy" id="6661"/>
    <lineage>
        <taxon>Eukaryota</taxon>
        <taxon>Metazoa</taxon>
        <taxon>Ecdysozoa</taxon>
        <taxon>Arthropoda</taxon>
        <taxon>Crustacea</taxon>
        <taxon>Branchiopoda</taxon>
        <taxon>Anostraca</taxon>
        <taxon>Artemiidae</taxon>
        <taxon>Artemia</taxon>
    </lineage>
</organism>
<feature type="compositionally biased region" description="Polar residues" evidence="10">
    <location>
        <begin position="299"/>
        <end position="318"/>
    </location>
</feature>
<feature type="compositionally biased region" description="Polar residues" evidence="10">
    <location>
        <begin position="421"/>
        <end position="430"/>
    </location>
</feature>
<dbReference type="Proteomes" id="UP001187531">
    <property type="component" value="Unassembled WGS sequence"/>
</dbReference>
<dbReference type="Pfam" id="PF12884">
    <property type="entry name" value="TORC_N"/>
    <property type="match status" value="1"/>
</dbReference>
<sequence length="634" mass="68797">MASNPRKFSEKIALHNQKQKEETEAFEKVMRDVTSVVRTPCEERQKVHRDTNFGRIGHFHAPQNTSHMGKCLENRLPHSDMGHPFFSSGQNGLSHPCHGINDSGSINYLTPPADTPWRRTHSDSALNAQVDSSPPSIPVPQRRIFYDDSSGYGSGNLPSLLSSSLNSTGSEIRTKSYFDVPGSFNCPLIREVSPNGSSLQIPIGNNTGSLPDLTNIHQLSSPIPIMVERSETRSPYSTSPRLSPSPGVSPRRLSPYPSPHSPGTSPSRGSSPGPVSRRRHNQYVPDLIFSGSRNHLDHSSPQSHQSPNRLRVPTYSSSSRHDSKVMNENPHQMAGSVPFAFPTRIEDHDCTDQSVVPHKSPPEYRHHPLYASPSQSPTTNQPTSNQQVHSTALLPQRRITHPYTGNQYNWYSNTLSIPNAKNYRSGSPGDNSAPPSPLSQSLSPASSPGMGASPSSPFSDNGQQGAGSNGSNSDSGIGNKNLNPIYTDSLQLHFENINMNELQSSSNVGMCFNSLQVHGQTGNSLGLGLDIGLDANLGFSSFGQCIDQQVNRFAMNTAPQTPQTPSSIPDINVQDCSVDDFTSVIQNDNGFNPDLNTEIDNLESLLNDTESSDLSVIAASVSGYFELSSSLPQV</sequence>
<evidence type="ECO:0000256" key="2">
    <source>
        <dbReference type="ARBA" id="ARBA00004496"/>
    </source>
</evidence>
<keyword evidence="6" id="KW-0805">Transcription regulation</keyword>
<name>A0AA88I8Y9_ARTSF</name>
<keyword evidence="9" id="KW-0539">Nucleus</keyword>
<dbReference type="PANTHER" id="PTHR13589:SF15">
    <property type="entry name" value="CREB-REGULATED TRANSCRIPTION COACTIVATOR, ISOFORM B"/>
    <property type="match status" value="1"/>
</dbReference>
<evidence type="ECO:0000256" key="9">
    <source>
        <dbReference type="ARBA" id="ARBA00023242"/>
    </source>
</evidence>
<dbReference type="GO" id="GO:0051289">
    <property type="term" value="P:protein homotetramerization"/>
    <property type="evidence" value="ECO:0007669"/>
    <property type="project" value="InterPro"/>
</dbReference>
<keyword evidence="7" id="KW-0010">Activator</keyword>
<evidence type="ECO:0000256" key="6">
    <source>
        <dbReference type="ARBA" id="ARBA00023015"/>
    </source>
</evidence>
<evidence type="ECO:0000313" key="13">
    <source>
        <dbReference type="Proteomes" id="UP001187531"/>
    </source>
</evidence>
<evidence type="ECO:0000313" key="12">
    <source>
        <dbReference type="EMBL" id="KAK2724763.1"/>
    </source>
</evidence>
<evidence type="ECO:0000256" key="5">
    <source>
        <dbReference type="ARBA" id="ARBA00022553"/>
    </source>
</evidence>
<evidence type="ECO:0000256" key="4">
    <source>
        <dbReference type="ARBA" id="ARBA00022490"/>
    </source>
</evidence>
<feature type="compositionally biased region" description="Polar residues" evidence="10">
    <location>
        <begin position="233"/>
        <end position="242"/>
    </location>
</feature>
<dbReference type="InterPro" id="IPR024783">
    <property type="entry name" value="TORC_N"/>
</dbReference>
<keyword evidence="5" id="KW-0597">Phosphoprotein</keyword>
<dbReference type="PANTHER" id="PTHR13589">
    <property type="entry name" value="CREB-REGULATED TRANSCRIPTION COACTIVATOR"/>
    <property type="match status" value="1"/>
</dbReference>
<feature type="domain" description="Transducer of regulated CREB activity N-terminal" evidence="11">
    <location>
        <begin position="4"/>
        <end position="46"/>
    </location>
</feature>
<comment type="caution">
    <text evidence="12">The sequence shown here is derived from an EMBL/GenBank/DDBJ whole genome shotgun (WGS) entry which is preliminary data.</text>
</comment>
<evidence type="ECO:0000256" key="10">
    <source>
        <dbReference type="SAM" id="MobiDB-lite"/>
    </source>
</evidence>